<keyword evidence="12" id="KW-1185">Reference proteome</keyword>
<evidence type="ECO:0000256" key="1">
    <source>
        <dbReference type="ARBA" id="ARBA00001946"/>
    </source>
</evidence>
<evidence type="ECO:0000256" key="6">
    <source>
        <dbReference type="ARBA" id="ARBA00022840"/>
    </source>
</evidence>
<dbReference type="GO" id="GO:0008654">
    <property type="term" value="P:phospholipid biosynthetic process"/>
    <property type="evidence" value="ECO:0007669"/>
    <property type="project" value="UniProtKB-KW"/>
</dbReference>
<dbReference type="EMBL" id="PRKW01000001">
    <property type="protein sequence ID" value="PPB50461.1"/>
    <property type="molecule type" value="Genomic_DNA"/>
</dbReference>
<evidence type="ECO:0000313" key="12">
    <source>
        <dbReference type="Proteomes" id="UP000239297"/>
    </source>
</evidence>
<dbReference type="InterPro" id="IPR050187">
    <property type="entry name" value="Lipid_Phosphate_FormReg"/>
</dbReference>
<dbReference type="AlphaFoldDB" id="A0A2S5J0Z2"/>
<evidence type="ECO:0000256" key="9">
    <source>
        <dbReference type="SAM" id="MobiDB-lite"/>
    </source>
</evidence>
<evidence type="ECO:0000256" key="7">
    <source>
        <dbReference type="ARBA" id="ARBA00023209"/>
    </source>
</evidence>
<protein>
    <submittedName>
        <fullName evidence="11">Diacylglycerol kinase</fullName>
    </submittedName>
</protein>
<dbReference type="InterPro" id="IPR017438">
    <property type="entry name" value="ATP-NAD_kinase_N"/>
</dbReference>
<comment type="similarity">
    <text evidence="2">Belongs to the diacylglycerol/lipid kinase family.</text>
</comment>
<evidence type="ECO:0000256" key="3">
    <source>
        <dbReference type="ARBA" id="ARBA00022679"/>
    </source>
</evidence>
<gene>
    <name evidence="11" type="ORF">C4K88_00715</name>
</gene>
<keyword evidence="8" id="KW-1208">Phospholipid metabolism</keyword>
<dbReference type="Pfam" id="PF00781">
    <property type="entry name" value="DAGK_cat"/>
    <property type="match status" value="1"/>
</dbReference>
<keyword evidence="6" id="KW-0067">ATP-binding</keyword>
<sequence length="319" mass="33254">MTSRRDALLLINPAAGRGRAQRLGPGTAEALRDEGFALSVVVTGSLREATEQARRAAPGSVVAVLGGDGFLAAAAAGAHRSGAVLLPLAGGRGNDTVRRLGLPLDPERAVRRLARYSVTEVDLGQVNGRPFLGVAHVGFDSLANRFGNAARIRLGPFVYLYGGLKALRAWRGVTFTLSVDGRERVFPAWFIAVGNVGQYGGGLRICPHATVDDGLLDVVSLSGSSRAAVVATFLRAYRGRHLGRPGITLTRGTSITITAGEPLEVYADGELVGALPATMTLTPRALKVLVPAGSPALGRRPPPPGTPPQDLPDTPSRTL</sequence>
<dbReference type="Gene3D" id="3.40.50.10330">
    <property type="entry name" value="Probable inorganic polyphosphate/atp-NAD kinase, domain 1"/>
    <property type="match status" value="1"/>
</dbReference>
<dbReference type="OrthoDB" id="142078at2"/>
<organism evidence="11 12">
    <name type="scientific">Arthrobacter pityocampae</name>
    <dbReference type="NCBI Taxonomy" id="547334"/>
    <lineage>
        <taxon>Bacteria</taxon>
        <taxon>Bacillati</taxon>
        <taxon>Actinomycetota</taxon>
        <taxon>Actinomycetes</taxon>
        <taxon>Micrococcales</taxon>
        <taxon>Micrococcaceae</taxon>
        <taxon>Arthrobacter</taxon>
    </lineage>
</organism>
<dbReference type="InterPro" id="IPR016064">
    <property type="entry name" value="NAD/diacylglycerol_kinase_sf"/>
</dbReference>
<feature type="region of interest" description="Disordered" evidence="9">
    <location>
        <begin position="293"/>
        <end position="319"/>
    </location>
</feature>
<dbReference type="NCBIfam" id="TIGR00147">
    <property type="entry name" value="YegS/Rv2252/BmrU family lipid kinase"/>
    <property type="match status" value="1"/>
</dbReference>
<accession>A0A2S5J0Z2</accession>
<dbReference type="Pfam" id="PF19279">
    <property type="entry name" value="YegS_C"/>
    <property type="match status" value="1"/>
</dbReference>
<dbReference type="InterPro" id="IPR005218">
    <property type="entry name" value="Diacylglycerol/lipid_kinase"/>
</dbReference>
<evidence type="ECO:0000313" key="11">
    <source>
        <dbReference type="EMBL" id="PPB50461.1"/>
    </source>
</evidence>
<keyword evidence="3" id="KW-0808">Transferase</keyword>
<dbReference type="GO" id="GO:0016301">
    <property type="term" value="F:kinase activity"/>
    <property type="evidence" value="ECO:0007669"/>
    <property type="project" value="UniProtKB-KW"/>
</dbReference>
<evidence type="ECO:0000256" key="5">
    <source>
        <dbReference type="ARBA" id="ARBA00022777"/>
    </source>
</evidence>
<dbReference type="Proteomes" id="UP000239297">
    <property type="component" value="Unassembled WGS sequence"/>
</dbReference>
<dbReference type="GO" id="GO:0005524">
    <property type="term" value="F:ATP binding"/>
    <property type="evidence" value="ECO:0007669"/>
    <property type="project" value="UniProtKB-KW"/>
</dbReference>
<evidence type="ECO:0000259" key="10">
    <source>
        <dbReference type="PROSITE" id="PS50146"/>
    </source>
</evidence>
<keyword evidence="5 11" id="KW-0418">Kinase</keyword>
<keyword evidence="7" id="KW-0594">Phospholipid biosynthesis</keyword>
<dbReference type="PROSITE" id="PS50146">
    <property type="entry name" value="DAGK"/>
    <property type="match status" value="1"/>
</dbReference>
<dbReference type="RefSeq" id="WP_104119736.1">
    <property type="nucleotide sequence ID" value="NZ_PRKW01000001.1"/>
</dbReference>
<evidence type="ECO:0000256" key="8">
    <source>
        <dbReference type="ARBA" id="ARBA00023264"/>
    </source>
</evidence>
<dbReference type="PANTHER" id="PTHR12358:SF54">
    <property type="entry name" value="SPHINGOSINE KINASE RELATED PROTEIN"/>
    <property type="match status" value="1"/>
</dbReference>
<dbReference type="InterPro" id="IPR045540">
    <property type="entry name" value="YegS/DAGK_C"/>
</dbReference>
<comment type="cofactor">
    <cofactor evidence="1">
        <name>Mg(2+)</name>
        <dbReference type="ChEBI" id="CHEBI:18420"/>
    </cofactor>
</comment>
<dbReference type="PANTHER" id="PTHR12358">
    <property type="entry name" value="SPHINGOSINE KINASE"/>
    <property type="match status" value="1"/>
</dbReference>
<keyword evidence="4" id="KW-0547">Nucleotide-binding</keyword>
<keyword evidence="7" id="KW-0443">Lipid metabolism</keyword>
<keyword evidence="7" id="KW-0444">Lipid biosynthesis</keyword>
<proteinExistence type="inferred from homology"/>
<comment type="caution">
    <text evidence="11">The sequence shown here is derived from an EMBL/GenBank/DDBJ whole genome shotgun (WGS) entry which is preliminary data.</text>
</comment>
<reference evidence="11 12" key="1">
    <citation type="journal article" date="2014" name="Int. J. Syst. Evol. Microbiol.">
        <title>Arthrobacter pityocampae sp. nov., isolated from Thaumetopoea pityocampa (Lep., Thaumetopoeidae).</title>
        <authorList>
            <person name="Ince I.A."/>
            <person name="Demirbag Z."/>
            <person name="Kati H."/>
        </authorList>
    </citation>
    <scope>NUCLEOTIDE SEQUENCE [LARGE SCALE GENOMIC DNA]</scope>
    <source>
        <strain evidence="11 12">Tp2</strain>
    </source>
</reference>
<evidence type="ECO:0000256" key="2">
    <source>
        <dbReference type="ARBA" id="ARBA00005983"/>
    </source>
</evidence>
<dbReference type="SUPFAM" id="SSF111331">
    <property type="entry name" value="NAD kinase/diacylglycerol kinase-like"/>
    <property type="match status" value="1"/>
</dbReference>
<feature type="compositionally biased region" description="Pro residues" evidence="9">
    <location>
        <begin position="300"/>
        <end position="310"/>
    </location>
</feature>
<dbReference type="Gene3D" id="2.60.200.40">
    <property type="match status" value="1"/>
</dbReference>
<dbReference type="InterPro" id="IPR001206">
    <property type="entry name" value="Diacylglycerol_kinase_cat_dom"/>
</dbReference>
<evidence type="ECO:0000256" key="4">
    <source>
        <dbReference type="ARBA" id="ARBA00022741"/>
    </source>
</evidence>
<feature type="domain" description="DAGKc" evidence="10">
    <location>
        <begin position="2"/>
        <end position="130"/>
    </location>
</feature>
<name>A0A2S5J0Z2_9MICC</name>